<evidence type="ECO:0000313" key="6">
    <source>
        <dbReference type="EMBL" id="MYR34909.1"/>
    </source>
</evidence>
<dbReference type="Pfam" id="PF00440">
    <property type="entry name" value="TetR_N"/>
    <property type="match status" value="1"/>
</dbReference>
<dbReference type="RefSeq" id="WP_161111773.1">
    <property type="nucleotide sequence ID" value="NZ_WWHY01000001.1"/>
</dbReference>
<keyword evidence="3" id="KW-0804">Transcription</keyword>
<dbReference type="EMBL" id="WWHY01000001">
    <property type="protein sequence ID" value="MYR34909.1"/>
    <property type="molecule type" value="Genomic_DNA"/>
</dbReference>
<dbReference type="SUPFAM" id="SSF46689">
    <property type="entry name" value="Homeodomain-like"/>
    <property type="match status" value="1"/>
</dbReference>
<organism evidence="6 7">
    <name type="scientific">Nocardiopsis alba</name>
    <dbReference type="NCBI Taxonomy" id="53437"/>
    <lineage>
        <taxon>Bacteria</taxon>
        <taxon>Bacillati</taxon>
        <taxon>Actinomycetota</taxon>
        <taxon>Actinomycetes</taxon>
        <taxon>Streptosporangiales</taxon>
        <taxon>Nocardiopsidaceae</taxon>
        <taxon>Nocardiopsis</taxon>
    </lineage>
</organism>
<dbReference type="Gene3D" id="1.10.357.10">
    <property type="entry name" value="Tetracycline Repressor, domain 2"/>
    <property type="match status" value="1"/>
</dbReference>
<name>A0A7K2IY78_9ACTN</name>
<evidence type="ECO:0000256" key="3">
    <source>
        <dbReference type="ARBA" id="ARBA00023163"/>
    </source>
</evidence>
<gene>
    <name evidence="6" type="ORF">GTW20_22280</name>
</gene>
<protein>
    <submittedName>
        <fullName evidence="6">TetR family transcriptional regulator</fullName>
    </submittedName>
</protein>
<reference evidence="6 7" key="1">
    <citation type="journal article" date="2019" name="Nat. Commun.">
        <title>The antimicrobial potential of Streptomyces from insect microbiomes.</title>
        <authorList>
            <person name="Chevrette M.G."/>
            <person name="Carlson C.M."/>
            <person name="Ortega H.E."/>
            <person name="Thomas C."/>
            <person name="Ananiev G.E."/>
            <person name="Barns K.J."/>
            <person name="Book A.J."/>
            <person name="Cagnazzo J."/>
            <person name="Carlos C."/>
            <person name="Flanigan W."/>
            <person name="Grubbs K.J."/>
            <person name="Horn H.A."/>
            <person name="Hoffmann F.M."/>
            <person name="Klassen J.L."/>
            <person name="Knack J.J."/>
            <person name="Lewin G.R."/>
            <person name="McDonald B.R."/>
            <person name="Muller L."/>
            <person name="Melo W.G.P."/>
            <person name="Pinto-Tomas A.A."/>
            <person name="Schmitz A."/>
            <person name="Wendt-Pienkowski E."/>
            <person name="Wildman S."/>
            <person name="Zhao M."/>
            <person name="Zhang F."/>
            <person name="Bugni T.S."/>
            <person name="Andes D.R."/>
            <person name="Pupo M.T."/>
            <person name="Currie C.R."/>
        </authorList>
    </citation>
    <scope>NUCLEOTIDE SEQUENCE [LARGE SCALE GENOMIC DNA]</scope>
    <source>
        <strain evidence="6 7">SID5840</strain>
    </source>
</reference>
<dbReference type="InterPro" id="IPR001647">
    <property type="entry name" value="HTH_TetR"/>
</dbReference>
<evidence type="ECO:0000256" key="4">
    <source>
        <dbReference type="PROSITE-ProRule" id="PRU00335"/>
    </source>
</evidence>
<dbReference type="InterPro" id="IPR050109">
    <property type="entry name" value="HTH-type_TetR-like_transc_reg"/>
</dbReference>
<keyword evidence="1" id="KW-0805">Transcription regulation</keyword>
<keyword evidence="2 4" id="KW-0238">DNA-binding</keyword>
<comment type="caution">
    <text evidence="6">The sequence shown here is derived from an EMBL/GenBank/DDBJ whole genome shotgun (WGS) entry which is preliminary data.</text>
</comment>
<evidence type="ECO:0000259" key="5">
    <source>
        <dbReference type="PROSITE" id="PS50977"/>
    </source>
</evidence>
<proteinExistence type="predicted"/>
<evidence type="ECO:0000313" key="7">
    <source>
        <dbReference type="Proteomes" id="UP000467124"/>
    </source>
</evidence>
<dbReference type="GO" id="GO:0000976">
    <property type="term" value="F:transcription cis-regulatory region binding"/>
    <property type="evidence" value="ECO:0007669"/>
    <property type="project" value="TreeGrafter"/>
</dbReference>
<dbReference type="GO" id="GO:0003700">
    <property type="term" value="F:DNA-binding transcription factor activity"/>
    <property type="evidence" value="ECO:0007669"/>
    <property type="project" value="TreeGrafter"/>
</dbReference>
<dbReference type="PANTHER" id="PTHR30055">
    <property type="entry name" value="HTH-TYPE TRANSCRIPTIONAL REGULATOR RUTR"/>
    <property type="match status" value="1"/>
</dbReference>
<feature type="domain" description="HTH tetR-type" evidence="5">
    <location>
        <begin position="12"/>
        <end position="72"/>
    </location>
</feature>
<dbReference type="InterPro" id="IPR009057">
    <property type="entry name" value="Homeodomain-like_sf"/>
</dbReference>
<feature type="DNA-binding region" description="H-T-H motif" evidence="4">
    <location>
        <begin position="35"/>
        <end position="54"/>
    </location>
</feature>
<dbReference type="AlphaFoldDB" id="A0A7K2IY78"/>
<dbReference type="Proteomes" id="UP000467124">
    <property type="component" value="Unassembled WGS sequence"/>
</dbReference>
<dbReference type="PRINTS" id="PR00455">
    <property type="entry name" value="HTHTETR"/>
</dbReference>
<dbReference type="PANTHER" id="PTHR30055:SF234">
    <property type="entry name" value="HTH-TYPE TRANSCRIPTIONAL REGULATOR BETI"/>
    <property type="match status" value="1"/>
</dbReference>
<evidence type="ECO:0000256" key="2">
    <source>
        <dbReference type="ARBA" id="ARBA00023125"/>
    </source>
</evidence>
<dbReference type="PROSITE" id="PS50977">
    <property type="entry name" value="HTH_TETR_2"/>
    <property type="match status" value="1"/>
</dbReference>
<evidence type="ECO:0000256" key="1">
    <source>
        <dbReference type="ARBA" id="ARBA00023015"/>
    </source>
</evidence>
<sequence length="189" mass="20443">MSREESTRSTAEARRAVILNEALHVFARSGYHATPVAEVAEAAGISQAYVLRLFGTKLGLFTATLERCFERVEEALREGALGADGAPAPQVLEAMGDAYAELIADRDLLMIQVHAQSASAVPEIREALRRGYADVVTLAHALSGGDRDQVQRFMAMGLLCHLVTALDLEEVDAPWTRTLTKGMTHAPRG</sequence>
<accession>A0A7K2IY78</accession>